<protein>
    <submittedName>
        <fullName evidence="1">Uncharacterized protein</fullName>
    </submittedName>
</protein>
<name>A0A1M6Q2I3_9BACL</name>
<gene>
    <name evidence="1" type="ORF">SAMN05443507_10935</name>
</gene>
<accession>A0A1M6Q2I3</accession>
<dbReference type="AlphaFoldDB" id="A0A1M6Q2I3"/>
<evidence type="ECO:0000313" key="1">
    <source>
        <dbReference type="EMBL" id="SHK14403.1"/>
    </source>
</evidence>
<reference evidence="2" key="1">
    <citation type="submission" date="2016-11" db="EMBL/GenBank/DDBJ databases">
        <authorList>
            <person name="Varghese N."/>
            <person name="Submissions S."/>
        </authorList>
    </citation>
    <scope>NUCLEOTIDE SEQUENCE [LARGE SCALE GENOMIC DNA]</scope>
    <source>
        <strain evidence="2">USBA-503</strain>
    </source>
</reference>
<keyword evidence="2" id="KW-1185">Reference proteome</keyword>
<organism evidence="1 2">
    <name type="scientific">Alicyclobacillus tolerans</name>
    <dbReference type="NCBI Taxonomy" id="90970"/>
    <lineage>
        <taxon>Bacteria</taxon>
        <taxon>Bacillati</taxon>
        <taxon>Bacillota</taxon>
        <taxon>Bacilli</taxon>
        <taxon>Bacillales</taxon>
        <taxon>Alicyclobacillaceae</taxon>
        <taxon>Alicyclobacillus</taxon>
    </lineage>
</organism>
<evidence type="ECO:0000313" key="2">
    <source>
        <dbReference type="Proteomes" id="UP000184016"/>
    </source>
</evidence>
<proteinExistence type="predicted"/>
<dbReference type="Proteomes" id="UP000184016">
    <property type="component" value="Unassembled WGS sequence"/>
</dbReference>
<dbReference type="STRING" id="1830138.SAMN05443507_10935"/>
<sequence>MSRLYIILRYNPGQSLCCKANLIFEQMIFYGHWAIFFFDFLFSQQEIEKENRKALL</sequence>
<dbReference type="EMBL" id="FRAF01000009">
    <property type="protein sequence ID" value="SHK14403.1"/>
    <property type="molecule type" value="Genomic_DNA"/>
</dbReference>